<organism evidence="4 5">
    <name type="scientific">Candidatus Accumulibacter affinis</name>
    <dbReference type="NCBI Taxonomy" id="2954384"/>
    <lineage>
        <taxon>Bacteria</taxon>
        <taxon>Pseudomonadati</taxon>
        <taxon>Pseudomonadota</taxon>
        <taxon>Betaproteobacteria</taxon>
        <taxon>Candidatus Accumulibacter</taxon>
    </lineage>
</organism>
<dbReference type="PIRSF" id="PIRSF028408">
    <property type="entry name" value="UCP028408"/>
    <property type="match status" value="1"/>
</dbReference>
<evidence type="ECO:0000256" key="1">
    <source>
        <dbReference type="SAM" id="MobiDB-lite"/>
    </source>
</evidence>
<protein>
    <recommendedName>
        <fullName evidence="6">DUF3322 and DUF2220 domain-containing protein</fullName>
    </recommendedName>
</protein>
<dbReference type="InterPro" id="IPR014544">
    <property type="entry name" value="UCP028408"/>
</dbReference>
<dbReference type="EMBL" id="JADJOT010000012">
    <property type="protein sequence ID" value="MBK7956444.1"/>
    <property type="molecule type" value="Genomic_DNA"/>
</dbReference>
<evidence type="ECO:0000259" key="2">
    <source>
        <dbReference type="Pfam" id="PF09983"/>
    </source>
</evidence>
<evidence type="ECO:0000259" key="3">
    <source>
        <dbReference type="Pfam" id="PF11795"/>
    </source>
</evidence>
<comment type="caution">
    <text evidence="4">The sequence shown here is derived from an EMBL/GenBank/DDBJ whole genome shotgun (WGS) entry which is preliminary data.</text>
</comment>
<reference evidence="4 5" key="1">
    <citation type="submission" date="2020-10" db="EMBL/GenBank/DDBJ databases">
        <title>Connecting structure to function with the recovery of over 1000 high-quality activated sludge metagenome-assembled genomes encoding full-length rRNA genes using long-read sequencing.</title>
        <authorList>
            <person name="Singleton C.M."/>
            <person name="Petriglieri F."/>
            <person name="Kristensen J.M."/>
            <person name="Kirkegaard R.H."/>
            <person name="Michaelsen T.Y."/>
            <person name="Andersen M.H."/>
            <person name="Karst S.M."/>
            <person name="Dueholm M.S."/>
            <person name="Nielsen P.H."/>
            <person name="Albertsen M."/>
        </authorList>
    </citation>
    <scope>NUCLEOTIDE SEQUENCE [LARGE SCALE GENOMIC DNA]</scope>
    <source>
        <strain evidence="4">Fred_18-Q3-R57-64_BAT3C.720</strain>
    </source>
</reference>
<feature type="domain" description="Wadjet protein JetD C-terminal" evidence="2">
    <location>
        <begin position="209"/>
        <end position="387"/>
    </location>
</feature>
<dbReference type="Pfam" id="PF11795">
    <property type="entry name" value="DUF3322"/>
    <property type="match status" value="1"/>
</dbReference>
<dbReference type="InterPro" id="IPR024537">
    <property type="entry name" value="DUF3322"/>
</dbReference>
<dbReference type="Proteomes" id="UP000706151">
    <property type="component" value="Unassembled WGS sequence"/>
</dbReference>
<evidence type="ECO:0000313" key="4">
    <source>
        <dbReference type="EMBL" id="MBK7956444.1"/>
    </source>
</evidence>
<dbReference type="InterPro" id="IPR024534">
    <property type="entry name" value="JetD_C"/>
</dbReference>
<name>A0A935W6M6_9PROT</name>
<dbReference type="AlphaFoldDB" id="A0A935W6M6"/>
<proteinExistence type="predicted"/>
<evidence type="ECO:0000313" key="5">
    <source>
        <dbReference type="Proteomes" id="UP000706151"/>
    </source>
</evidence>
<sequence length="415" mass="47283">MSWTRPAALRAQVQKLWDRGDLLGSVVTGEPLFPRRLALRGPSSQEMSDRFDEVRAWIGELRAMPHCRVEMREFRHRLFGANAVPGEVWIDSLDDALALIGKRRDASRFGTLLELTRARQPQLLAWLAKRPLRALDLSAEWNRLLDIVAWLQAHPRPGVYLRQVDIAGVHSKFIEAQRNVLGELLDLVLPPAALDSSAAGASQFARRYGFRDKPQRIRFRILDRRHALLAGDLEQDLTVDARSFARIDPKVERVFITENEINFLAFPEVTDSLIVFGAGYGFETLADAAWLSRCRIHYWGDIDTHGFAILDQLRAHFAHVESFLMDRATLLAFETQWGEEDRQTLRELPRLHAEEGALYDDLRDNRLRRNLRLEQERIGFGWVEAALAALTAAGQPDRSSDSLRPAPARHAARPE</sequence>
<accession>A0A935W6M6</accession>
<dbReference type="Pfam" id="PF09983">
    <property type="entry name" value="JetD_C"/>
    <property type="match status" value="1"/>
</dbReference>
<gene>
    <name evidence="4" type="ORF">IPK02_22250</name>
</gene>
<feature type="domain" description="DUF3322" evidence="3">
    <location>
        <begin position="6"/>
        <end position="186"/>
    </location>
</feature>
<feature type="region of interest" description="Disordered" evidence="1">
    <location>
        <begin position="393"/>
        <end position="415"/>
    </location>
</feature>
<evidence type="ECO:0008006" key="6">
    <source>
        <dbReference type="Google" id="ProtNLM"/>
    </source>
</evidence>